<evidence type="ECO:0000313" key="4">
    <source>
        <dbReference type="EMBL" id="MCD1655657.1"/>
    </source>
</evidence>
<sequence length="412" mass="45270">MYTLVALCAIGAEKVLSNELKQLGFVLLPGGGDPSALSRPPVGRVSFRLSGEDEARGGAACLAALYRANLCLRTADRVYLQMALIPCRDFDALFTGVAAVRWHDWFKKDFKILVDKVRVHASKLSSETTIQSVVHKGIYESLGKAWKMSSLPETGSEVAIRVYMEHDAASILLDLSGMPLHRRGYRTAGGEAPIRETLASVLIQSLAWRRKTPFHDAFCGSGTIPIEAVLYAHNIAPGLGRSFALEHLVPFTTAEAKAALEEERARAASAIRTDCLVRVTGSDIDEKVLVSARGNAERACSIAGRALQTIGKDSRIPRPDFVRASFEELAAPWPEGLLLSNPPWGERLEDADSARALYSSMHRLFKDFAGWDLAFITSNTSFEDAIGRKADKRKKFKSGNLDTVFYHFSKER</sequence>
<evidence type="ECO:0000259" key="3">
    <source>
        <dbReference type="Pfam" id="PF02926"/>
    </source>
</evidence>
<feature type="domain" description="THUMP" evidence="3">
    <location>
        <begin position="87"/>
        <end position="174"/>
    </location>
</feature>
<dbReference type="Gene3D" id="3.40.50.150">
    <property type="entry name" value="Vaccinia Virus protein VP39"/>
    <property type="match status" value="1"/>
</dbReference>
<dbReference type="GO" id="GO:0003723">
    <property type="term" value="F:RNA binding"/>
    <property type="evidence" value="ECO:0007669"/>
    <property type="project" value="InterPro"/>
</dbReference>
<protein>
    <submittedName>
        <fullName evidence="4">Class I SAM-dependent RNA methyltransferase</fullName>
    </submittedName>
</protein>
<dbReference type="InterPro" id="IPR029063">
    <property type="entry name" value="SAM-dependent_MTases_sf"/>
</dbReference>
<dbReference type="Gene3D" id="3.30.2130.30">
    <property type="match status" value="1"/>
</dbReference>
<dbReference type="InterPro" id="IPR000241">
    <property type="entry name" value="RlmKL-like_Mtase"/>
</dbReference>
<dbReference type="AlphaFoldDB" id="A0AAE3EJJ2"/>
<gene>
    <name evidence="4" type="ORF">K7J14_13240</name>
</gene>
<evidence type="ECO:0000256" key="1">
    <source>
        <dbReference type="ARBA" id="ARBA00022603"/>
    </source>
</evidence>
<dbReference type="PANTHER" id="PTHR47313:SF1">
    <property type="entry name" value="RIBOSOMAL RNA LARGE SUBUNIT METHYLTRANSFERASE K_L"/>
    <property type="match status" value="1"/>
</dbReference>
<keyword evidence="1 4" id="KW-0808">Transferase</keyword>
<evidence type="ECO:0000259" key="2">
    <source>
        <dbReference type="Pfam" id="PF01170"/>
    </source>
</evidence>
<dbReference type="Pfam" id="PF01170">
    <property type="entry name" value="UPF0020"/>
    <property type="match status" value="1"/>
</dbReference>
<dbReference type="PANTHER" id="PTHR47313">
    <property type="entry name" value="RIBOSOMAL RNA LARGE SUBUNIT METHYLTRANSFERASE K/L"/>
    <property type="match status" value="1"/>
</dbReference>
<name>A0AAE3EJJ2_9SPIR</name>
<dbReference type="GO" id="GO:0008990">
    <property type="term" value="F:rRNA (guanine-N2-)-methyltransferase activity"/>
    <property type="evidence" value="ECO:0007669"/>
    <property type="project" value="TreeGrafter"/>
</dbReference>
<dbReference type="CDD" id="cd11715">
    <property type="entry name" value="THUMP_AdoMetMT"/>
    <property type="match status" value="1"/>
</dbReference>
<proteinExistence type="predicted"/>
<dbReference type="Proteomes" id="UP001198163">
    <property type="component" value="Unassembled WGS sequence"/>
</dbReference>
<accession>A0AAE3EJJ2</accession>
<dbReference type="InterPro" id="IPR004114">
    <property type="entry name" value="THUMP_dom"/>
</dbReference>
<dbReference type="SUPFAM" id="SSF53335">
    <property type="entry name" value="S-adenosyl-L-methionine-dependent methyltransferases"/>
    <property type="match status" value="1"/>
</dbReference>
<feature type="domain" description="Ribosomal RNA large subunit methyltransferase K/L-like methyltransferase" evidence="2">
    <location>
        <begin position="183"/>
        <end position="404"/>
    </location>
</feature>
<reference evidence="4" key="1">
    <citation type="submission" date="2021-08" db="EMBL/GenBank/DDBJ databases">
        <title>Comparative analyses of Brucepasteria parasyntrophica and Teretinema zuelzerae.</title>
        <authorList>
            <person name="Song Y."/>
            <person name="Brune A."/>
        </authorList>
    </citation>
    <scope>NUCLEOTIDE SEQUENCE</scope>
    <source>
        <strain evidence="4">DSM 1903</strain>
    </source>
</reference>
<dbReference type="RefSeq" id="WP_230757233.1">
    <property type="nucleotide sequence ID" value="NZ_JAINWA010000003.1"/>
</dbReference>
<dbReference type="Pfam" id="PF02926">
    <property type="entry name" value="THUMP"/>
    <property type="match status" value="1"/>
</dbReference>
<keyword evidence="1 4" id="KW-0489">Methyltransferase</keyword>
<dbReference type="GO" id="GO:0070043">
    <property type="term" value="F:rRNA (guanine-N7-)-methyltransferase activity"/>
    <property type="evidence" value="ECO:0007669"/>
    <property type="project" value="TreeGrafter"/>
</dbReference>
<dbReference type="EMBL" id="JAINWA010000003">
    <property type="protein sequence ID" value="MCD1655657.1"/>
    <property type="molecule type" value="Genomic_DNA"/>
</dbReference>
<comment type="caution">
    <text evidence="4">The sequence shown here is derived from an EMBL/GenBank/DDBJ whole genome shotgun (WGS) entry which is preliminary data.</text>
</comment>
<evidence type="ECO:0000313" key="5">
    <source>
        <dbReference type="Proteomes" id="UP001198163"/>
    </source>
</evidence>
<organism evidence="4 5">
    <name type="scientific">Teretinema zuelzerae</name>
    <dbReference type="NCBI Taxonomy" id="156"/>
    <lineage>
        <taxon>Bacteria</taxon>
        <taxon>Pseudomonadati</taxon>
        <taxon>Spirochaetota</taxon>
        <taxon>Spirochaetia</taxon>
        <taxon>Spirochaetales</taxon>
        <taxon>Treponemataceae</taxon>
        <taxon>Teretinema</taxon>
    </lineage>
</organism>
<keyword evidence="5" id="KW-1185">Reference proteome</keyword>